<accession>A6KMT1</accession>
<proteinExistence type="predicted"/>
<evidence type="ECO:0000313" key="2">
    <source>
        <dbReference type="Proteomes" id="UP000234681"/>
    </source>
</evidence>
<dbReference type="AlphaFoldDB" id="A6KMT1"/>
<organism evidence="1 2">
    <name type="scientific">Rattus norvegicus</name>
    <name type="common">Rat</name>
    <dbReference type="NCBI Taxonomy" id="10116"/>
    <lineage>
        <taxon>Eukaryota</taxon>
        <taxon>Metazoa</taxon>
        <taxon>Chordata</taxon>
        <taxon>Craniata</taxon>
        <taxon>Vertebrata</taxon>
        <taxon>Euteleostomi</taxon>
        <taxon>Mammalia</taxon>
        <taxon>Eutheria</taxon>
        <taxon>Euarchontoglires</taxon>
        <taxon>Glires</taxon>
        <taxon>Rodentia</taxon>
        <taxon>Myomorpha</taxon>
        <taxon>Muroidea</taxon>
        <taxon>Muridae</taxon>
        <taxon>Murinae</taxon>
        <taxon>Rattus</taxon>
    </lineage>
</organism>
<protein>
    <submittedName>
        <fullName evidence="1">RCG41195</fullName>
    </submittedName>
</protein>
<name>A6KMT1_RAT</name>
<gene>
    <name evidence="1" type="ORF">rCG_41195</name>
</gene>
<sequence length="26" mass="2850">MLTVCAAVSSLHGSFFSLERHIIIAF</sequence>
<evidence type="ECO:0000313" key="1">
    <source>
        <dbReference type="EMBL" id="EDL84735.1"/>
    </source>
</evidence>
<dbReference type="Proteomes" id="UP000234681">
    <property type="component" value="Chromosome 18"/>
</dbReference>
<reference evidence="1 2" key="1">
    <citation type="submission" date="2005-09" db="EMBL/GenBank/DDBJ databases">
        <authorList>
            <person name="Mural R.J."/>
            <person name="Li P.W."/>
            <person name="Adams M.D."/>
            <person name="Amanatides P.G."/>
            <person name="Baden-Tillson H."/>
            <person name="Barnstead M."/>
            <person name="Chin S.H."/>
            <person name="Dew I."/>
            <person name="Evans C.A."/>
            <person name="Ferriera S."/>
            <person name="Flanigan M."/>
            <person name="Fosler C."/>
            <person name="Glodek A."/>
            <person name="Gu Z."/>
            <person name="Holt R.A."/>
            <person name="Jennings D."/>
            <person name="Kraft C.L."/>
            <person name="Lu F."/>
            <person name="Nguyen T."/>
            <person name="Nusskern D.R."/>
            <person name="Pfannkoch C.M."/>
            <person name="Sitter C."/>
            <person name="Sutton G.G."/>
            <person name="Venter J.C."/>
            <person name="Wang Z."/>
            <person name="Woodage T."/>
            <person name="Zheng X.H."/>
            <person name="Zhong F."/>
        </authorList>
    </citation>
    <scope>NUCLEOTIDE SEQUENCE [LARGE SCALE GENOMIC DNA]</scope>
    <source>
        <strain>BN</strain>
        <strain evidence="2">Sprague-Dawley</strain>
    </source>
</reference>
<dbReference type="EMBL" id="CH474069">
    <property type="protein sequence ID" value="EDL84735.1"/>
    <property type="molecule type" value="Genomic_DNA"/>
</dbReference>